<sequence length="112" mass="12607">MKSPPNSIHQSFSFLYCNFVVTSESYGDHLNRDTDNHRKFLCGLNKVYCRERRILTGSLSIQQILASADGYAEKFLVKLQERNYSSYHSGRPSSQILSLPELGSVIGLAPAH</sequence>
<reference evidence="1 2" key="1">
    <citation type="submission" date="2019-09" db="EMBL/GenBank/DDBJ databases">
        <title>A chromosome-level genome assembly of the Chinese tupelo Nyssa sinensis.</title>
        <authorList>
            <person name="Yang X."/>
            <person name="Kang M."/>
            <person name="Yang Y."/>
            <person name="Xiong H."/>
            <person name="Wang M."/>
            <person name="Zhang Z."/>
            <person name="Wang Z."/>
            <person name="Wu H."/>
            <person name="Ma T."/>
            <person name="Liu J."/>
            <person name="Xi Z."/>
        </authorList>
    </citation>
    <scope>NUCLEOTIDE SEQUENCE [LARGE SCALE GENOMIC DNA]</scope>
    <source>
        <strain evidence="1">J267</strain>
        <tissue evidence="1">Leaf</tissue>
    </source>
</reference>
<dbReference type="AlphaFoldDB" id="A0A5J5AFS0"/>
<evidence type="ECO:0000313" key="2">
    <source>
        <dbReference type="Proteomes" id="UP000325577"/>
    </source>
</evidence>
<gene>
    <name evidence="1" type="ORF">F0562_035642</name>
</gene>
<dbReference type="Proteomes" id="UP000325577">
    <property type="component" value="Linkage Group LG21"/>
</dbReference>
<evidence type="ECO:0000313" key="1">
    <source>
        <dbReference type="EMBL" id="KAA8528287.1"/>
    </source>
</evidence>
<name>A0A5J5AFS0_9ASTE</name>
<dbReference type="EMBL" id="CM018045">
    <property type="protein sequence ID" value="KAA8528287.1"/>
    <property type="molecule type" value="Genomic_DNA"/>
</dbReference>
<protein>
    <submittedName>
        <fullName evidence="1">Uncharacterized protein</fullName>
    </submittedName>
</protein>
<proteinExistence type="predicted"/>
<keyword evidence="2" id="KW-1185">Reference proteome</keyword>
<accession>A0A5J5AFS0</accession>
<organism evidence="1 2">
    <name type="scientific">Nyssa sinensis</name>
    <dbReference type="NCBI Taxonomy" id="561372"/>
    <lineage>
        <taxon>Eukaryota</taxon>
        <taxon>Viridiplantae</taxon>
        <taxon>Streptophyta</taxon>
        <taxon>Embryophyta</taxon>
        <taxon>Tracheophyta</taxon>
        <taxon>Spermatophyta</taxon>
        <taxon>Magnoliopsida</taxon>
        <taxon>eudicotyledons</taxon>
        <taxon>Gunneridae</taxon>
        <taxon>Pentapetalae</taxon>
        <taxon>asterids</taxon>
        <taxon>Cornales</taxon>
        <taxon>Nyssaceae</taxon>
        <taxon>Nyssa</taxon>
    </lineage>
</organism>